<reference evidence="11 12" key="1">
    <citation type="journal article" date="2009" name="Nature">
        <title>Evolution of pathogenicity and sexual reproduction in eight Candida genomes.</title>
        <authorList>
            <person name="Butler G."/>
            <person name="Rasmussen M.D."/>
            <person name="Lin M.F."/>
            <person name="Santos M.A."/>
            <person name="Sakthikumar S."/>
            <person name="Munro C.A."/>
            <person name="Rheinbay E."/>
            <person name="Grabherr M."/>
            <person name="Forche A."/>
            <person name="Reedy J.L."/>
            <person name="Agrafioti I."/>
            <person name="Arnaud M.B."/>
            <person name="Bates S."/>
            <person name="Brown A.J."/>
            <person name="Brunke S."/>
            <person name="Costanzo M.C."/>
            <person name="Fitzpatrick D.A."/>
            <person name="de Groot P.W."/>
            <person name="Harris D."/>
            <person name="Hoyer L.L."/>
            <person name="Hube B."/>
            <person name="Klis F.M."/>
            <person name="Kodira C."/>
            <person name="Lennard N."/>
            <person name="Logue M.E."/>
            <person name="Martin R."/>
            <person name="Neiman A.M."/>
            <person name="Nikolaou E."/>
            <person name="Quail M.A."/>
            <person name="Quinn J."/>
            <person name="Santos M.C."/>
            <person name="Schmitzberger F.F."/>
            <person name="Sherlock G."/>
            <person name="Shah P."/>
            <person name="Silverstein K.A."/>
            <person name="Skrzypek M.S."/>
            <person name="Soll D."/>
            <person name="Staggs R."/>
            <person name="Stansfield I."/>
            <person name="Stumpf M.P."/>
            <person name="Sudbery P.E."/>
            <person name="Srikantha T."/>
            <person name="Zeng Q."/>
            <person name="Berman J."/>
            <person name="Berriman M."/>
            <person name="Heitman J."/>
            <person name="Gow N.A."/>
            <person name="Lorenz M.C."/>
            <person name="Birren B.W."/>
            <person name="Kellis M."/>
            <person name="Cuomo C.A."/>
        </authorList>
    </citation>
    <scope>NUCLEOTIDE SEQUENCE [LARGE SCALE GENOMIC DNA]</scope>
    <source>
        <strain evidence="12">ATCC 6260 / CBS 566 / DSM 6381 / JCM 1539 / NBRC 10279 / NRRL Y-324</strain>
    </source>
</reference>
<evidence type="ECO:0000313" key="12">
    <source>
        <dbReference type="Proteomes" id="UP000001997"/>
    </source>
</evidence>
<accession>A5DAX2</accession>
<dbReference type="eggNOG" id="ENOG502RXM0">
    <property type="taxonomic scope" value="Eukaryota"/>
</dbReference>
<feature type="coiled-coil region" evidence="9">
    <location>
        <begin position="100"/>
        <end position="147"/>
    </location>
</feature>
<keyword evidence="8" id="KW-0010">Activator</keyword>
<dbReference type="GO" id="GO:0003712">
    <property type="term" value="F:transcription coregulator activity"/>
    <property type="evidence" value="ECO:0007669"/>
    <property type="project" value="InterPro"/>
</dbReference>
<comment type="subcellular location">
    <subcellularLocation>
        <location evidence="1 8">Nucleus</location>
    </subcellularLocation>
</comment>
<keyword evidence="4 8" id="KW-0805">Transcription regulation</keyword>
<gene>
    <name evidence="8" type="primary">MED4</name>
    <name evidence="11" type="ORF">PGUG_00427</name>
</gene>
<keyword evidence="6 8" id="KW-0539">Nucleus</keyword>
<dbReference type="HOGENOM" id="CLU_071875_0_0_1"/>
<keyword evidence="9" id="KW-0175">Coiled coil</keyword>
<dbReference type="EMBL" id="CH408155">
    <property type="protein sequence ID" value="EDK36329.2"/>
    <property type="molecule type" value="Genomic_DNA"/>
</dbReference>
<evidence type="ECO:0000256" key="3">
    <source>
        <dbReference type="ARBA" id="ARBA00020629"/>
    </source>
</evidence>
<name>A5DAX2_PICGU</name>
<dbReference type="KEGG" id="pgu:PGUG_00427"/>
<evidence type="ECO:0000256" key="10">
    <source>
        <dbReference type="SAM" id="MobiDB-lite"/>
    </source>
</evidence>
<evidence type="ECO:0000256" key="9">
    <source>
        <dbReference type="SAM" id="Coils"/>
    </source>
</evidence>
<dbReference type="AlphaFoldDB" id="A5DAX2"/>
<evidence type="ECO:0000256" key="8">
    <source>
        <dbReference type="RuleBase" id="RU364141"/>
    </source>
</evidence>
<comment type="similarity">
    <text evidence="2 8">Belongs to the Mediator complex subunit 4 family.</text>
</comment>
<dbReference type="OMA" id="PFQIHPN"/>
<evidence type="ECO:0000256" key="4">
    <source>
        <dbReference type="ARBA" id="ARBA00023015"/>
    </source>
</evidence>
<keyword evidence="5 8" id="KW-0804">Transcription</keyword>
<sequence>MLPRKKNDGFLSVPISRVSSTQRLNQLNTVSRPNSPSYISSSLNPSRNVPITPTNHDAKNDIPNFENVPIVATLTEFENQLDAFTASISSFKGDQLADSMSQLVQLNDTLKQELESLKTHQELGKRIGQLKQQNLELDTKAKQMLRELISCRAELRKMPRLSSKGDDKESQNKEIDVKEALKYAMKLAKFTRAPPMVGNAQFQIHPNNFIWPAEDSLRRGMLALSSLKPEELIKQELGTAENSEAEQTMAEEHNEPEEDIIQSFDNNESKGNAAPLSLDLFDSEEDSD</sequence>
<evidence type="ECO:0000313" key="11">
    <source>
        <dbReference type="EMBL" id="EDK36329.2"/>
    </source>
</evidence>
<evidence type="ECO:0000256" key="6">
    <source>
        <dbReference type="ARBA" id="ARBA00023242"/>
    </source>
</evidence>
<evidence type="ECO:0000256" key="1">
    <source>
        <dbReference type="ARBA" id="ARBA00004123"/>
    </source>
</evidence>
<dbReference type="GO" id="GO:0070847">
    <property type="term" value="C:core mediator complex"/>
    <property type="evidence" value="ECO:0007669"/>
    <property type="project" value="TreeGrafter"/>
</dbReference>
<comment type="function">
    <text evidence="8">Component of the Mediator complex, a coactivator involved in the regulated transcription of nearly all RNA polymerase II-dependent genes. Mediator functions as a bridge to convey information from gene-specific regulatory proteins to the basal RNA polymerase II transcription machinery. Mediator is recruited to promoters by direct interactions with regulatory proteins and serves as a scaffold for the assembly of a functional preinitiation complex with RNA polymerase II and the general transcription factors.</text>
</comment>
<dbReference type="GeneID" id="5128563"/>
<dbReference type="PANTHER" id="PTHR13208">
    <property type="entry name" value="MEDIATOR OF RNA POLYMERASE II TRANSCRIPTION SUBUNIT 4"/>
    <property type="match status" value="1"/>
</dbReference>
<evidence type="ECO:0000256" key="7">
    <source>
        <dbReference type="ARBA" id="ARBA00031257"/>
    </source>
</evidence>
<dbReference type="FunCoup" id="A5DAX2">
    <property type="interactions" value="251"/>
</dbReference>
<dbReference type="Proteomes" id="UP000001997">
    <property type="component" value="Unassembled WGS sequence"/>
</dbReference>
<keyword evidence="12" id="KW-1185">Reference proteome</keyword>
<organism evidence="11 12">
    <name type="scientific">Meyerozyma guilliermondii (strain ATCC 6260 / CBS 566 / DSM 6381 / JCM 1539 / NBRC 10279 / NRRL Y-324)</name>
    <name type="common">Yeast</name>
    <name type="synonym">Candida guilliermondii</name>
    <dbReference type="NCBI Taxonomy" id="294746"/>
    <lineage>
        <taxon>Eukaryota</taxon>
        <taxon>Fungi</taxon>
        <taxon>Dikarya</taxon>
        <taxon>Ascomycota</taxon>
        <taxon>Saccharomycotina</taxon>
        <taxon>Pichiomycetes</taxon>
        <taxon>Debaryomycetaceae</taxon>
        <taxon>Meyerozyma</taxon>
    </lineage>
</organism>
<comment type="subunit">
    <text evidence="8">Component of the Mediator complex.</text>
</comment>
<dbReference type="GO" id="GO:0016592">
    <property type="term" value="C:mediator complex"/>
    <property type="evidence" value="ECO:0007669"/>
    <property type="project" value="InterPro"/>
</dbReference>
<dbReference type="OrthoDB" id="1929813at2759"/>
<feature type="compositionally biased region" description="Low complexity" evidence="10">
    <location>
        <begin position="31"/>
        <end position="48"/>
    </location>
</feature>
<dbReference type="InParanoid" id="A5DAX2"/>
<dbReference type="PANTHER" id="PTHR13208:SF2">
    <property type="entry name" value="MEDIATOR OF RNA POLYMERASE II TRANSCRIPTION SUBUNIT 4"/>
    <property type="match status" value="1"/>
</dbReference>
<evidence type="ECO:0000256" key="5">
    <source>
        <dbReference type="ARBA" id="ARBA00023163"/>
    </source>
</evidence>
<feature type="region of interest" description="Disordered" evidence="10">
    <location>
        <begin position="28"/>
        <end position="48"/>
    </location>
</feature>
<evidence type="ECO:0000256" key="2">
    <source>
        <dbReference type="ARBA" id="ARBA00009626"/>
    </source>
</evidence>
<protein>
    <recommendedName>
        <fullName evidence="3 8">Mediator of RNA polymerase II transcription subunit 4</fullName>
    </recommendedName>
    <alternativeName>
        <fullName evidence="7 8">Mediator complex subunit 4</fullName>
    </alternativeName>
</protein>
<dbReference type="VEuPathDB" id="FungiDB:PGUG_00427"/>
<dbReference type="Pfam" id="PF10018">
    <property type="entry name" value="Med4"/>
    <property type="match status" value="1"/>
</dbReference>
<proteinExistence type="inferred from homology"/>
<feature type="region of interest" description="Disordered" evidence="10">
    <location>
        <begin position="238"/>
        <end position="288"/>
    </location>
</feature>
<dbReference type="STRING" id="294746.A5DAX2"/>
<dbReference type="InterPro" id="IPR019258">
    <property type="entry name" value="Mediator_Med4"/>
</dbReference>
<dbReference type="GO" id="GO:0006357">
    <property type="term" value="P:regulation of transcription by RNA polymerase II"/>
    <property type="evidence" value="ECO:0007669"/>
    <property type="project" value="InterPro"/>
</dbReference>